<comment type="caution">
    <text evidence="2">The sequence shown here is derived from an EMBL/GenBank/DDBJ whole genome shotgun (WGS) entry which is preliminary data.</text>
</comment>
<keyword evidence="1" id="KW-1133">Transmembrane helix</keyword>
<evidence type="ECO:0000313" key="3">
    <source>
        <dbReference type="Proteomes" id="UP000646484"/>
    </source>
</evidence>
<dbReference type="Gene3D" id="2.130.10.10">
    <property type="entry name" value="YVTN repeat-like/Quinoprotein amine dehydrogenase"/>
    <property type="match status" value="1"/>
</dbReference>
<keyword evidence="1" id="KW-0472">Membrane</keyword>
<evidence type="ECO:0000313" key="2">
    <source>
        <dbReference type="EMBL" id="MBC5623411.1"/>
    </source>
</evidence>
<accession>A0ABR7D644</accession>
<sequence length="910" mass="103712">MVKRIALIILGVVLLGGILVALWWVNERERDADVPKEAFIPYNSAVVVNVNSNAKLSPKIEKAFEKEIAAYKSGLAHRVVDTLLKQRLVDSASCVLAFRVEGKQAVRGLYVLSRSGMFARGEVNNLLSKMFSTGEIQERKYDNRYLYSVRRGKESVCYAVIGGMVLVSDSELYVEDAVKQLNDKSEGKKDDAPRYANVNRYFSAGAGLNVFLNTTCFTDVLPLLLQKDFISKQTDVSKWFQWGALDGDVSADGISFNGFMHCDGLRASYPAVLKGQTPKTSRLDGVLPVDAKSVSFLTLSDVKLYLDALDTYRYGAGKAERVRKRKQEFARLFGEKSEVEWQNLLKGEWGKGVLAYDASRKKDDGVIVVHVKAGSLAKELLDRMLKSYAAKTGVGDGSLKCTFQLDKDKTVGYFKMPVPDFAGVMWGYMFDDIATNYVLVEDNYVVFASSERAIQSFAKDYMRRLSVRDQEWYKKLRVKLSAKFNWMYLSEMTSMLPYYENITKGVLHALLERNKENMEVFSSLALQWVCEGSMFYHTLFLSTEEVEQKQAQVMWQTKLDSKLTMKPAIVTNHNTRERELFVQDESNTIYLINDVGRILWKLPIEGKINSEIYQVDMFKNGKLQYLFSTPTHLYLIDRNGNYLPRYPLAFKFPCERGISIADYENNKNYRIFAPGADHNIYLYELSGNFVKGWDTPKSDNDIVSKIYHFRVEGKDYIVFADRYRLYILDRRGKERVKISTLLNLPMNTMLYLTKQGGNSRIAFPDANGEILLVDLRGNLQRVKGEKMTGGGWLNVEDVNSDGRDEFVYTSGNTLRVYDGQGKLLTERQWDNAALGYPYTYRFSARDARIGLLDERGERLFLLDMKDMSKGFPIRGNSPFSIAFFDQGNASGFYLFAGSDGNHIIKYRVQR</sequence>
<dbReference type="Proteomes" id="UP000646484">
    <property type="component" value="Unassembled WGS sequence"/>
</dbReference>
<dbReference type="InterPro" id="IPR015943">
    <property type="entry name" value="WD40/YVTN_repeat-like_dom_sf"/>
</dbReference>
<keyword evidence="1" id="KW-0812">Transmembrane</keyword>
<protein>
    <submittedName>
        <fullName evidence="2">WD40 repeat domain-containing protein</fullName>
    </submittedName>
</protein>
<dbReference type="RefSeq" id="WP_186978471.1">
    <property type="nucleotide sequence ID" value="NZ_JACOOH010000010.1"/>
</dbReference>
<gene>
    <name evidence="2" type="ORF">H8S64_20140</name>
</gene>
<dbReference type="InterPro" id="IPR011047">
    <property type="entry name" value="Quinoprotein_ADH-like_sf"/>
</dbReference>
<organism evidence="2 3">
    <name type="scientific">Butyricimonas hominis</name>
    <dbReference type="NCBI Taxonomy" id="2763032"/>
    <lineage>
        <taxon>Bacteria</taxon>
        <taxon>Pseudomonadati</taxon>
        <taxon>Bacteroidota</taxon>
        <taxon>Bacteroidia</taxon>
        <taxon>Bacteroidales</taxon>
        <taxon>Odoribacteraceae</taxon>
        <taxon>Butyricimonas</taxon>
    </lineage>
</organism>
<keyword evidence="3" id="KW-1185">Reference proteome</keyword>
<reference evidence="2 3" key="1">
    <citation type="submission" date="2020-08" db="EMBL/GenBank/DDBJ databases">
        <title>Genome public.</title>
        <authorList>
            <person name="Liu C."/>
            <person name="Sun Q."/>
        </authorList>
    </citation>
    <scope>NUCLEOTIDE SEQUENCE [LARGE SCALE GENOMIC DNA]</scope>
    <source>
        <strain evidence="2 3">NSJ-56</strain>
    </source>
</reference>
<proteinExistence type="predicted"/>
<feature type="transmembrane region" description="Helical" evidence="1">
    <location>
        <begin position="7"/>
        <end position="25"/>
    </location>
</feature>
<name>A0ABR7D644_9BACT</name>
<dbReference type="SUPFAM" id="SSF50998">
    <property type="entry name" value="Quinoprotein alcohol dehydrogenase-like"/>
    <property type="match status" value="1"/>
</dbReference>
<evidence type="ECO:0000256" key="1">
    <source>
        <dbReference type="SAM" id="Phobius"/>
    </source>
</evidence>
<dbReference type="EMBL" id="JACOOH010000010">
    <property type="protein sequence ID" value="MBC5623411.1"/>
    <property type="molecule type" value="Genomic_DNA"/>
</dbReference>